<dbReference type="AlphaFoldDB" id="A0A6A6GSM5"/>
<evidence type="ECO:0000256" key="5">
    <source>
        <dbReference type="ARBA" id="ARBA00023242"/>
    </source>
</evidence>
<dbReference type="Proteomes" id="UP000800092">
    <property type="component" value="Unassembled WGS sequence"/>
</dbReference>
<name>A0A6A6GSM5_VIRVR</name>
<dbReference type="OrthoDB" id="1600564at2759"/>
<feature type="non-terminal residue" evidence="6">
    <location>
        <position position="1"/>
    </location>
</feature>
<keyword evidence="4" id="KW-0804">Transcription</keyword>
<dbReference type="GO" id="GO:0000981">
    <property type="term" value="F:DNA-binding transcription factor activity, RNA polymerase II-specific"/>
    <property type="evidence" value="ECO:0007669"/>
    <property type="project" value="TreeGrafter"/>
</dbReference>
<organism evidence="6 7">
    <name type="scientific">Viridothelium virens</name>
    <name type="common">Speckled blister lichen</name>
    <name type="synonym">Trypethelium virens</name>
    <dbReference type="NCBI Taxonomy" id="1048519"/>
    <lineage>
        <taxon>Eukaryota</taxon>
        <taxon>Fungi</taxon>
        <taxon>Dikarya</taxon>
        <taxon>Ascomycota</taxon>
        <taxon>Pezizomycotina</taxon>
        <taxon>Dothideomycetes</taxon>
        <taxon>Dothideomycetes incertae sedis</taxon>
        <taxon>Trypetheliales</taxon>
        <taxon>Trypetheliaceae</taxon>
        <taxon>Viridothelium</taxon>
    </lineage>
</organism>
<keyword evidence="5" id="KW-0539">Nucleus</keyword>
<dbReference type="GO" id="GO:0005634">
    <property type="term" value="C:nucleus"/>
    <property type="evidence" value="ECO:0007669"/>
    <property type="project" value="UniProtKB-SubCell"/>
</dbReference>
<dbReference type="PANTHER" id="PTHR31845:SF18">
    <property type="entry name" value="ZN(II)2CYS6 TRANSCRIPTION FACTOR (EUROFUNG)"/>
    <property type="match status" value="1"/>
</dbReference>
<accession>A0A6A6GSM5</accession>
<evidence type="ECO:0000256" key="3">
    <source>
        <dbReference type="ARBA" id="ARBA00023125"/>
    </source>
</evidence>
<protein>
    <recommendedName>
        <fullName evidence="8">Transcription factor domain-containing protein</fullName>
    </recommendedName>
</protein>
<evidence type="ECO:0000313" key="6">
    <source>
        <dbReference type="EMBL" id="KAF2228774.1"/>
    </source>
</evidence>
<reference evidence="6" key="1">
    <citation type="journal article" date="2020" name="Stud. Mycol.">
        <title>101 Dothideomycetes genomes: a test case for predicting lifestyles and emergence of pathogens.</title>
        <authorList>
            <person name="Haridas S."/>
            <person name="Albert R."/>
            <person name="Binder M."/>
            <person name="Bloem J."/>
            <person name="Labutti K."/>
            <person name="Salamov A."/>
            <person name="Andreopoulos B."/>
            <person name="Baker S."/>
            <person name="Barry K."/>
            <person name="Bills G."/>
            <person name="Bluhm B."/>
            <person name="Cannon C."/>
            <person name="Castanera R."/>
            <person name="Culley D."/>
            <person name="Daum C."/>
            <person name="Ezra D."/>
            <person name="Gonzalez J."/>
            <person name="Henrissat B."/>
            <person name="Kuo A."/>
            <person name="Liang C."/>
            <person name="Lipzen A."/>
            <person name="Lutzoni F."/>
            <person name="Magnuson J."/>
            <person name="Mondo S."/>
            <person name="Nolan M."/>
            <person name="Ohm R."/>
            <person name="Pangilinan J."/>
            <person name="Park H.-J."/>
            <person name="Ramirez L."/>
            <person name="Alfaro M."/>
            <person name="Sun H."/>
            <person name="Tritt A."/>
            <person name="Yoshinaga Y."/>
            <person name="Zwiers L.-H."/>
            <person name="Turgeon B."/>
            <person name="Goodwin S."/>
            <person name="Spatafora J."/>
            <person name="Crous P."/>
            <person name="Grigoriev I."/>
        </authorList>
    </citation>
    <scope>NUCLEOTIDE SEQUENCE</scope>
    <source>
        <strain evidence="6">Tuck. ex Michener</strain>
    </source>
</reference>
<evidence type="ECO:0000313" key="7">
    <source>
        <dbReference type="Proteomes" id="UP000800092"/>
    </source>
</evidence>
<evidence type="ECO:0008006" key="8">
    <source>
        <dbReference type="Google" id="ProtNLM"/>
    </source>
</evidence>
<evidence type="ECO:0000256" key="1">
    <source>
        <dbReference type="ARBA" id="ARBA00004123"/>
    </source>
</evidence>
<proteinExistence type="predicted"/>
<dbReference type="InterPro" id="IPR051089">
    <property type="entry name" value="prtT"/>
</dbReference>
<sequence>MTLVQNQSSIDLLQGLLVFTAWSYDQVFHPSGTLSRLVSLATSLACELRLDKPLPLDEHMMKSMIDDPRSHESCSSESWFVAEEQKAVLACYALSSTISIYFAQIDAMKWKPRMDESLRAIETNTECPADAAFAFQIRLQLLAQKSVQIREQREWGSARSASDPGPALSTNLYIRTLQAQLHQLGDSLPEVLRQRGTLTMHMHYIELCMSETARTSYLHVTQGSRLGTGAIDNDNDTSASGGGNTLAFDFIDFSWRSVSAIKSWMDIFFSLQPAECAGLSFMHMAQLARCLVVLYRLSTFDHPAWDCLLVRNTIDLMSVLDSVASRLELASNEVGEQSPDDLFMHVSGMVRKFRSNAAAKINQKSAAVDDAGWMDSGEVAGAGVAEAAAIQNSTLLQPMSPGDDAFLESIFGHFEGGWAL</sequence>
<dbReference type="PANTHER" id="PTHR31845">
    <property type="entry name" value="FINGER DOMAIN PROTEIN, PUTATIVE-RELATED"/>
    <property type="match status" value="1"/>
</dbReference>
<gene>
    <name evidence="6" type="ORF">EV356DRAFT_497469</name>
</gene>
<evidence type="ECO:0000256" key="4">
    <source>
        <dbReference type="ARBA" id="ARBA00023163"/>
    </source>
</evidence>
<keyword evidence="3" id="KW-0238">DNA-binding</keyword>
<keyword evidence="2" id="KW-0805">Transcription regulation</keyword>
<keyword evidence="7" id="KW-1185">Reference proteome</keyword>
<dbReference type="GO" id="GO:0000976">
    <property type="term" value="F:transcription cis-regulatory region binding"/>
    <property type="evidence" value="ECO:0007669"/>
    <property type="project" value="TreeGrafter"/>
</dbReference>
<evidence type="ECO:0000256" key="2">
    <source>
        <dbReference type="ARBA" id="ARBA00023015"/>
    </source>
</evidence>
<comment type="subcellular location">
    <subcellularLocation>
        <location evidence="1">Nucleus</location>
    </subcellularLocation>
</comment>
<dbReference type="EMBL" id="ML991893">
    <property type="protein sequence ID" value="KAF2228774.1"/>
    <property type="molecule type" value="Genomic_DNA"/>
</dbReference>